<reference evidence="1 2" key="1">
    <citation type="journal article" date="2019" name="Sci. Rep.">
        <title>Orb-weaving spider Araneus ventricosus genome elucidates the spidroin gene catalogue.</title>
        <authorList>
            <person name="Kono N."/>
            <person name="Nakamura H."/>
            <person name="Ohtoshi R."/>
            <person name="Moran D.A.P."/>
            <person name="Shinohara A."/>
            <person name="Yoshida Y."/>
            <person name="Fujiwara M."/>
            <person name="Mori M."/>
            <person name="Tomita M."/>
            <person name="Arakawa K."/>
        </authorList>
    </citation>
    <scope>NUCLEOTIDE SEQUENCE [LARGE SCALE GENOMIC DNA]</scope>
</reference>
<sequence length="112" mass="12764">MSVPYLLTFLCKLIKFNLSTIISFVGVQMVSDLFPRSSIKLTAYFTSNNSNCKYFAGGASKDTVLPYTDVYLRGFLRYPKPVATNRRCYTSPLSIAEVLNLWYAYPWGYAKD</sequence>
<evidence type="ECO:0000313" key="2">
    <source>
        <dbReference type="Proteomes" id="UP000499080"/>
    </source>
</evidence>
<keyword evidence="2" id="KW-1185">Reference proteome</keyword>
<comment type="caution">
    <text evidence="1">The sequence shown here is derived from an EMBL/GenBank/DDBJ whole genome shotgun (WGS) entry which is preliminary data.</text>
</comment>
<organism evidence="1 2">
    <name type="scientific">Araneus ventricosus</name>
    <name type="common">Orbweaver spider</name>
    <name type="synonym">Epeira ventricosa</name>
    <dbReference type="NCBI Taxonomy" id="182803"/>
    <lineage>
        <taxon>Eukaryota</taxon>
        <taxon>Metazoa</taxon>
        <taxon>Ecdysozoa</taxon>
        <taxon>Arthropoda</taxon>
        <taxon>Chelicerata</taxon>
        <taxon>Arachnida</taxon>
        <taxon>Araneae</taxon>
        <taxon>Araneomorphae</taxon>
        <taxon>Entelegynae</taxon>
        <taxon>Araneoidea</taxon>
        <taxon>Araneidae</taxon>
        <taxon>Araneus</taxon>
    </lineage>
</organism>
<proteinExistence type="predicted"/>
<gene>
    <name evidence="1" type="ORF">AVEN_271755_1</name>
</gene>
<name>A0A4Y2LQU4_ARAVE</name>
<dbReference type="EMBL" id="BGPR01200668">
    <property type="protein sequence ID" value="GBN16972.1"/>
    <property type="molecule type" value="Genomic_DNA"/>
</dbReference>
<dbReference type="Proteomes" id="UP000499080">
    <property type="component" value="Unassembled WGS sequence"/>
</dbReference>
<dbReference type="AlphaFoldDB" id="A0A4Y2LQU4"/>
<evidence type="ECO:0000313" key="1">
    <source>
        <dbReference type="EMBL" id="GBN16972.1"/>
    </source>
</evidence>
<accession>A0A4Y2LQU4</accession>
<protein>
    <submittedName>
        <fullName evidence="1">Uncharacterized protein</fullName>
    </submittedName>
</protein>